<evidence type="ECO:0000256" key="2">
    <source>
        <dbReference type="ARBA" id="ARBA00023002"/>
    </source>
</evidence>
<dbReference type="PROSITE" id="PS00061">
    <property type="entry name" value="ADH_SHORT"/>
    <property type="match status" value="1"/>
</dbReference>
<dbReference type="PRINTS" id="PR00081">
    <property type="entry name" value="GDHRDH"/>
</dbReference>
<sequence length="268" mass="28541">MDAQLAVITGASTGIGRQLAKEFARNGFDLVLSADDDALDDVATELRGDGRQVWSVRRDLSTYPGVTELVERIESLDRPIDVLILNAGVGIGGPFVGETPLHDQLRVVDLNVSGTLHLAKRLLPAMVERGSGRLAVVSSTVAGLPGPFQSTYNASKAFVSSFAAAIAEELRGTGVTVTTVLPGLTDTEFFTRARMLDTRLGSLSFKDDPARVARETYRATMAGRAHVVTGPFYNWAFVLAGRLLPDRLLARLHRAVSAPDSAGAPIVG</sequence>
<name>H8GFB6_9PSEU</name>
<evidence type="ECO:0000256" key="1">
    <source>
        <dbReference type="ARBA" id="ARBA00006484"/>
    </source>
</evidence>
<organism evidence="5 6">
    <name type="scientific">Saccharomonospora azurea NA-128</name>
    <dbReference type="NCBI Taxonomy" id="882081"/>
    <lineage>
        <taxon>Bacteria</taxon>
        <taxon>Bacillati</taxon>
        <taxon>Actinomycetota</taxon>
        <taxon>Actinomycetes</taxon>
        <taxon>Pseudonocardiales</taxon>
        <taxon>Pseudonocardiaceae</taxon>
        <taxon>Saccharomonospora</taxon>
    </lineage>
</organism>
<dbReference type="Pfam" id="PF00106">
    <property type="entry name" value="adh_short"/>
    <property type="match status" value="1"/>
</dbReference>
<proteinExistence type="inferred from homology"/>
<dbReference type="PANTHER" id="PTHR44196">
    <property type="entry name" value="DEHYDROGENASE/REDUCTASE SDR FAMILY MEMBER 7B"/>
    <property type="match status" value="1"/>
</dbReference>
<dbReference type="EMBL" id="CM001466">
    <property type="protein sequence ID" value="EHY89015.1"/>
    <property type="molecule type" value="Genomic_DNA"/>
</dbReference>
<evidence type="ECO:0000256" key="3">
    <source>
        <dbReference type="RuleBase" id="RU000363"/>
    </source>
</evidence>
<gene>
    <name evidence="5" type="ORF">SacazDRAFT_02103</name>
</gene>
<dbReference type="GO" id="GO:0016020">
    <property type="term" value="C:membrane"/>
    <property type="evidence" value="ECO:0007669"/>
    <property type="project" value="TreeGrafter"/>
</dbReference>
<dbReference type="InterPro" id="IPR020904">
    <property type="entry name" value="Sc_DH/Rdtase_CS"/>
</dbReference>
<dbReference type="Gene3D" id="3.40.50.720">
    <property type="entry name" value="NAD(P)-binding Rossmann-like Domain"/>
    <property type="match status" value="1"/>
</dbReference>
<evidence type="ECO:0000313" key="6">
    <source>
        <dbReference type="Proteomes" id="UP000004705"/>
    </source>
</evidence>
<dbReference type="InterPro" id="IPR057326">
    <property type="entry name" value="KR_dom"/>
</dbReference>
<dbReference type="InterPro" id="IPR002347">
    <property type="entry name" value="SDR_fam"/>
</dbReference>
<dbReference type="SUPFAM" id="SSF51735">
    <property type="entry name" value="NAD(P)-binding Rossmann-fold domains"/>
    <property type="match status" value="1"/>
</dbReference>
<comment type="similarity">
    <text evidence="1 3">Belongs to the short-chain dehydrogenases/reductases (SDR) family.</text>
</comment>
<keyword evidence="2" id="KW-0560">Oxidoreductase</keyword>
<dbReference type="OrthoDB" id="9797538at2"/>
<protein>
    <recommendedName>
        <fullName evidence="4">Ketoreductase domain-containing protein</fullName>
    </recommendedName>
</protein>
<dbReference type="Proteomes" id="UP000004705">
    <property type="component" value="Chromosome"/>
</dbReference>
<dbReference type="SMART" id="SM00822">
    <property type="entry name" value="PKS_KR"/>
    <property type="match status" value="1"/>
</dbReference>
<evidence type="ECO:0000313" key="5">
    <source>
        <dbReference type="EMBL" id="EHY89015.1"/>
    </source>
</evidence>
<evidence type="ECO:0000259" key="4">
    <source>
        <dbReference type="SMART" id="SM00822"/>
    </source>
</evidence>
<dbReference type="GO" id="GO:0016491">
    <property type="term" value="F:oxidoreductase activity"/>
    <property type="evidence" value="ECO:0007669"/>
    <property type="project" value="UniProtKB-KW"/>
</dbReference>
<dbReference type="CDD" id="cd05233">
    <property type="entry name" value="SDR_c"/>
    <property type="match status" value="1"/>
</dbReference>
<accession>H8GFB6</accession>
<dbReference type="AlphaFoldDB" id="H8GFB6"/>
<dbReference type="PANTHER" id="PTHR44196:SF2">
    <property type="entry name" value="SHORT-CHAIN DEHYDROGENASE-RELATED"/>
    <property type="match status" value="1"/>
</dbReference>
<feature type="domain" description="Ketoreductase" evidence="4">
    <location>
        <begin position="4"/>
        <end position="187"/>
    </location>
</feature>
<dbReference type="RefSeq" id="WP_005441259.1">
    <property type="nucleotide sequence ID" value="NZ_CM001466.1"/>
</dbReference>
<reference evidence="5 6" key="1">
    <citation type="journal article" date="2012" name="Stand. Genomic Sci.">
        <title>Genome sequence of the soil bacterium Saccharomonospora azurea type strain (NA-128(T)).</title>
        <authorList>
            <person name="Klenk H.P."/>
            <person name="Held B."/>
            <person name="Lucas S."/>
            <person name="Lapidus A."/>
            <person name="Copeland A."/>
            <person name="Hammon N."/>
            <person name="Pitluck S."/>
            <person name="Goodwin L.A."/>
            <person name="Han C."/>
            <person name="Tapia R."/>
            <person name="Brambilla E.M."/>
            <person name="Potter G."/>
            <person name="Land M."/>
            <person name="Ivanova N."/>
            <person name="Rohde M."/>
            <person name="Goker M."/>
            <person name="Detter J.C."/>
            <person name="Kyrpides N.C."/>
            <person name="Woyke T."/>
        </authorList>
    </citation>
    <scope>NUCLEOTIDE SEQUENCE [LARGE SCALE GENOMIC DNA]</scope>
    <source>
        <strain evidence="5 6">NA-128</strain>
    </source>
</reference>
<keyword evidence="6" id="KW-1185">Reference proteome</keyword>
<dbReference type="HOGENOM" id="CLU_010194_2_1_11"/>
<dbReference type="InterPro" id="IPR036291">
    <property type="entry name" value="NAD(P)-bd_dom_sf"/>
</dbReference>
<dbReference type="PRINTS" id="PR00080">
    <property type="entry name" value="SDRFAMILY"/>
</dbReference>